<comment type="catalytic activity">
    <reaction evidence="1">
        <text>dTDP-4-dehydro-6-deoxy-alpha-D-glucose = dTDP-4-dehydro-beta-L-rhamnose</text>
        <dbReference type="Rhea" id="RHEA:16969"/>
        <dbReference type="ChEBI" id="CHEBI:57649"/>
        <dbReference type="ChEBI" id="CHEBI:62830"/>
        <dbReference type="EC" id="5.1.3.13"/>
    </reaction>
</comment>
<comment type="function">
    <text evidence="2">Catalyzes the epimerization of the C3' and C5'positions of dTDP-6-deoxy-D-xylo-4-hexulose, forming dTDP-6-deoxy-L-lyxo-4-hexulose.</text>
</comment>
<dbReference type="SUPFAM" id="SSF51182">
    <property type="entry name" value="RmlC-like cupins"/>
    <property type="match status" value="1"/>
</dbReference>
<evidence type="ECO:0000256" key="3">
    <source>
        <dbReference type="ARBA" id="ARBA00012098"/>
    </source>
</evidence>
<dbReference type="PANTHER" id="PTHR21047">
    <property type="entry name" value="DTDP-6-DEOXY-D-GLUCOSE-3,5 EPIMERASE"/>
    <property type="match status" value="1"/>
</dbReference>
<dbReference type="PANTHER" id="PTHR21047:SF2">
    <property type="entry name" value="THYMIDINE DIPHOSPHO-4-KETO-RHAMNOSE 3,5-EPIMERASE"/>
    <property type="match status" value="1"/>
</dbReference>
<dbReference type="Gene3D" id="2.60.120.10">
    <property type="entry name" value="Jelly Rolls"/>
    <property type="match status" value="1"/>
</dbReference>
<keyword evidence="9" id="KW-1185">Reference proteome</keyword>
<dbReference type="EC" id="5.1.3.13" evidence="3"/>
<sequence length="189" mass="21780">MNQETFIIHKTPISELYWIKRSVIGDHRGSLSRLFCGEELARVGFDLAVAQVNITKTQKKGTIRGLHFQFPPYAEHKLIYCLKGEVFDIALDLRQDSPTFLNYHSIILSEKENNAYSIPRGFAHGFQSLTDDVEMLYFHSQPYMKDFESGINPFDPKINVNWPLAVSEISERDKSFFLLDNTFKGVNVK</sequence>
<accession>A0ABY2NSQ1</accession>
<evidence type="ECO:0000313" key="9">
    <source>
        <dbReference type="Proteomes" id="UP000298112"/>
    </source>
</evidence>
<name>A0ABY2NSQ1_9LEPT</name>
<organism evidence="8 9">
    <name type="scientific">Leptospira vanthielii</name>
    <dbReference type="NCBI Taxonomy" id="293085"/>
    <lineage>
        <taxon>Bacteria</taxon>
        <taxon>Pseudomonadati</taxon>
        <taxon>Spirochaetota</taxon>
        <taxon>Spirochaetia</taxon>
        <taxon>Leptospirales</taxon>
        <taxon>Leptospiraceae</taxon>
        <taxon>Leptospira</taxon>
    </lineage>
</organism>
<dbReference type="InterPro" id="IPR014710">
    <property type="entry name" value="RmlC-like_jellyroll"/>
</dbReference>
<evidence type="ECO:0000313" key="8">
    <source>
        <dbReference type="EMBL" id="TGM60663.1"/>
    </source>
</evidence>
<proteinExistence type="predicted"/>
<dbReference type="InterPro" id="IPR000888">
    <property type="entry name" value="RmlC-like"/>
</dbReference>
<evidence type="ECO:0000256" key="5">
    <source>
        <dbReference type="ARBA" id="ARBA00029758"/>
    </source>
</evidence>
<evidence type="ECO:0000256" key="6">
    <source>
        <dbReference type="ARBA" id="ARBA00031424"/>
    </source>
</evidence>
<comment type="caution">
    <text evidence="8">The sequence shown here is derived from an EMBL/GenBank/DDBJ whole genome shotgun (WGS) entry which is preliminary data.</text>
</comment>
<evidence type="ECO:0000256" key="1">
    <source>
        <dbReference type="ARBA" id="ARBA00001298"/>
    </source>
</evidence>
<gene>
    <name evidence="8" type="ORF">EHQ95_01955</name>
</gene>
<evidence type="ECO:0000256" key="2">
    <source>
        <dbReference type="ARBA" id="ARBA00001997"/>
    </source>
</evidence>
<dbReference type="RefSeq" id="WP_135656751.1">
    <property type="nucleotide sequence ID" value="NZ_RQHF01000008.1"/>
</dbReference>
<dbReference type="Pfam" id="PF00908">
    <property type="entry name" value="dTDP_sugar_isom"/>
    <property type="match status" value="1"/>
</dbReference>
<dbReference type="EMBL" id="RQHF01000008">
    <property type="protein sequence ID" value="TGM60663.1"/>
    <property type="molecule type" value="Genomic_DNA"/>
</dbReference>
<dbReference type="Proteomes" id="UP000298112">
    <property type="component" value="Unassembled WGS sequence"/>
</dbReference>
<dbReference type="InterPro" id="IPR011051">
    <property type="entry name" value="RmlC_Cupin_sf"/>
</dbReference>
<protein>
    <recommendedName>
        <fullName evidence="4">dTDP-4-dehydrorhamnose 3,5-epimerase</fullName>
        <ecNumber evidence="3">5.1.3.13</ecNumber>
    </recommendedName>
    <alternativeName>
        <fullName evidence="6">Thymidine diphospho-4-keto-rhamnose 3,5-epimerase</fullName>
    </alternativeName>
    <alternativeName>
        <fullName evidence="5">dTDP-4-keto-6-deoxyglucose 3,5-epimerase</fullName>
    </alternativeName>
    <alternativeName>
        <fullName evidence="7">dTDP-6-deoxy-D-xylo-4-hexulose 3,5-epimerase</fullName>
    </alternativeName>
</protein>
<reference evidence="9" key="1">
    <citation type="journal article" date="2019" name="PLoS Negl. Trop. Dis.">
        <title>Revisiting the worldwide diversity of Leptospira species in the environment.</title>
        <authorList>
            <person name="Vincent A.T."/>
            <person name="Schiettekatte O."/>
            <person name="Bourhy P."/>
            <person name="Veyrier F.J."/>
            <person name="Picardeau M."/>
        </authorList>
    </citation>
    <scope>NUCLEOTIDE SEQUENCE [LARGE SCALE GENOMIC DNA]</scope>
    <source>
        <strain evidence="9">201601955</strain>
    </source>
</reference>
<evidence type="ECO:0000256" key="4">
    <source>
        <dbReference type="ARBA" id="ARBA00019595"/>
    </source>
</evidence>
<evidence type="ECO:0000256" key="7">
    <source>
        <dbReference type="ARBA" id="ARBA00033311"/>
    </source>
</evidence>
<dbReference type="CDD" id="cd00438">
    <property type="entry name" value="cupin_RmlC"/>
    <property type="match status" value="1"/>
</dbReference>